<comment type="caution">
    <text evidence="7">The sequence shown here is derived from an EMBL/GenBank/DDBJ whole genome shotgun (WGS) entry which is preliminary data.</text>
</comment>
<dbReference type="EC" id="2.7.7.23" evidence="3"/>
<name>A0AAD4N335_9BILA</name>
<evidence type="ECO:0000313" key="7">
    <source>
        <dbReference type="EMBL" id="KAI1713958.1"/>
    </source>
</evidence>
<dbReference type="Proteomes" id="UP001201812">
    <property type="component" value="Unassembled WGS sequence"/>
</dbReference>
<dbReference type="PANTHER" id="PTHR11952:SF2">
    <property type="entry name" value="LD24639P"/>
    <property type="match status" value="1"/>
</dbReference>
<dbReference type="InterPro" id="IPR039741">
    <property type="entry name" value="UDP-sugar_pyrophosphorylase"/>
</dbReference>
<dbReference type="SUPFAM" id="SSF53448">
    <property type="entry name" value="Nucleotide-diphospho-sugar transferases"/>
    <property type="match status" value="1"/>
</dbReference>
<proteinExistence type="inferred from homology"/>
<comment type="similarity">
    <text evidence="2">Belongs to the UDPGP type 1 family.</text>
</comment>
<dbReference type="InterPro" id="IPR002618">
    <property type="entry name" value="UDPGP_fam"/>
</dbReference>
<dbReference type="Gene3D" id="3.90.550.10">
    <property type="entry name" value="Spore Coat Polysaccharide Biosynthesis Protein SpsA, Chain A"/>
    <property type="match status" value="1"/>
</dbReference>
<accession>A0AAD4N335</accession>
<gene>
    <name evidence="7" type="ORF">DdX_08842</name>
</gene>
<evidence type="ECO:0000256" key="3">
    <source>
        <dbReference type="ARBA" id="ARBA00012457"/>
    </source>
</evidence>
<dbReference type="AlphaFoldDB" id="A0AAD4N335"/>
<reference evidence="7" key="1">
    <citation type="submission" date="2022-01" db="EMBL/GenBank/DDBJ databases">
        <title>Genome Sequence Resource for Two Populations of Ditylenchus destructor, the Migratory Endoparasitic Phytonematode.</title>
        <authorList>
            <person name="Zhang H."/>
            <person name="Lin R."/>
            <person name="Xie B."/>
        </authorList>
    </citation>
    <scope>NUCLEOTIDE SEQUENCE</scope>
    <source>
        <strain evidence="7">BazhouSP</strain>
    </source>
</reference>
<keyword evidence="8" id="KW-1185">Reference proteome</keyword>
<keyword evidence="5 7" id="KW-0548">Nucleotidyltransferase</keyword>
<dbReference type="PANTHER" id="PTHR11952">
    <property type="entry name" value="UDP- GLUCOSE PYROPHOSPHORYLASE"/>
    <property type="match status" value="1"/>
</dbReference>
<evidence type="ECO:0000256" key="1">
    <source>
        <dbReference type="ARBA" id="ARBA00005208"/>
    </source>
</evidence>
<dbReference type="InterPro" id="IPR029044">
    <property type="entry name" value="Nucleotide-diphossugar_trans"/>
</dbReference>
<protein>
    <recommendedName>
        <fullName evidence="3">UDP-N-acetylglucosamine diphosphorylase</fullName>
        <ecNumber evidence="3">2.7.7.23</ecNumber>
    </recommendedName>
</protein>
<comment type="catalytic activity">
    <reaction evidence="6">
        <text>N-acetyl-alpha-D-glucosamine 1-phosphate + UTP + H(+) = UDP-N-acetyl-alpha-D-glucosamine + diphosphate</text>
        <dbReference type="Rhea" id="RHEA:13509"/>
        <dbReference type="ChEBI" id="CHEBI:15378"/>
        <dbReference type="ChEBI" id="CHEBI:33019"/>
        <dbReference type="ChEBI" id="CHEBI:46398"/>
        <dbReference type="ChEBI" id="CHEBI:57705"/>
        <dbReference type="ChEBI" id="CHEBI:57776"/>
        <dbReference type="EC" id="2.7.7.23"/>
    </reaction>
</comment>
<evidence type="ECO:0000256" key="5">
    <source>
        <dbReference type="ARBA" id="ARBA00022695"/>
    </source>
</evidence>
<evidence type="ECO:0000256" key="6">
    <source>
        <dbReference type="ARBA" id="ARBA00048493"/>
    </source>
</evidence>
<dbReference type="Pfam" id="PF01704">
    <property type="entry name" value="UDPGP"/>
    <property type="match status" value="1"/>
</dbReference>
<evidence type="ECO:0000256" key="2">
    <source>
        <dbReference type="ARBA" id="ARBA00010401"/>
    </source>
</evidence>
<dbReference type="EMBL" id="JAKKPZ010000014">
    <property type="protein sequence ID" value="KAI1713958.1"/>
    <property type="molecule type" value="Genomic_DNA"/>
</dbReference>
<keyword evidence="4" id="KW-0808">Transferase</keyword>
<dbReference type="GO" id="GO:0003977">
    <property type="term" value="F:UDP-N-acetylglucosamine diphosphorylase activity"/>
    <property type="evidence" value="ECO:0007669"/>
    <property type="project" value="UniProtKB-EC"/>
</dbReference>
<sequence length="320" mass="35302">MQEVMREELAGILDGQSQVLHFWNELTDLEKMALAEQVKRIDVKAMNEAFQDAVTRKPFFLDGQSISRVADDRHVVRSNLTEGERDEIFKTGLKAISEGQVAAIVLAGGQASRLGADKPKGVLKLGIDQHSKTDSLFYIQASRIAHLQKLAREEFPNSKGTISWLIMTSKSTYDDTKEHIEQVIAEVGINPDDVILFCQNEIPCFDNDGKFLLKSKGSIFTAPDGNGGILCAIKPLLTILESRGVKYTHVYCVDNILCKVADPYFIGCCIQKNADASAKVIEKTVPNEAVGIVCKDKDGHVCVVEYSEIPKVTFVLLQAV</sequence>
<evidence type="ECO:0000313" key="8">
    <source>
        <dbReference type="Proteomes" id="UP001201812"/>
    </source>
</evidence>
<evidence type="ECO:0000256" key="4">
    <source>
        <dbReference type="ARBA" id="ARBA00022679"/>
    </source>
</evidence>
<organism evidence="7 8">
    <name type="scientific">Ditylenchus destructor</name>
    <dbReference type="NCBI Taxonomy" id="166010"/>
    <lineage>
        <taxon>Eukaryota</taxon>
        <taxon>Metazoa</taxon>
        <taxon>Ecdysozoa</taxon>
        <taxon>Nematoda</taxon>
        <taxon>Chromadorea</taxon>
        <taxon>Rhabditida</taxon>
        <taxon>Tylenchina</taxon>
        <taxon>Tylenchomorpha</taxon>
        <taxon>Sphaerularioidea</taxon>
        <taxon>Anguinidae</taxon>
        <taxon>Anguininae</taxon>
        <taxon>Ditylenchus</taxon>
    </lineage>
</organism>
<comment type="pathway">
    <text evidence="1">Nucleotide-sugar biosynthesis; UDP-N-acetyl-alpha-D-glucosamine biosynthesis; UDP-N-acetyl-alpha-D-glucosamine from N-acetyl-alpha-D-glucosamine 1-phosphate: step 1/1.</text>
</comment>